<name>A0ABD0SJ50_LOXSC</name>
<organism evidence="3 4">
    <name type="scientific">Loxostege sticticalis</name>
    <name type="common">Beet webworm moth</name>
    <dbReference type="NCBI Taxonomy" id="481309"/>
    <lineage>
        <taxon>Eukaryota</taxon>
        <taxon>Metazoa</taxon>
        <taxon>Ecdysozoa</taxon>
        <taxon>Arthropoda</taxon>
        <taxon>Hexapoda</taxon>
        <taxon>Insecta</taxon>
        <taxon>Pterygota</taxon>
        <taxon>Neoptera</taxon>
        <taxon>Endopterygota</taxon>
        <taxon>Lepidoptera</taxon>
        <taxon>Glossata</taxon>
        <taxon>Ditrysia</taxon>
        <taxon>Pyraloidea</taxon>
        <taxon>Crambidae</taxon>
        <taxon>Pyraustinae</taxon>
        <taxon>Loxostege</taxon>
    </lineage>
</organism>
<evidence type="ECO:0000313" key="4">
    <source>
        <dbReference type="Proteomes" id="UP001549921"/>
    </source>
</evidence>
<feature type="coiled-coil region" evidence="1">
    <location>
        <begin position="102"/>
        <end position="135"/>
    </location>
</feature>
<reference evidence="3 4" key="1">
    <citation type="submission" date="2024-06" db="EMBL/GenBank/DDBJ databases">
        <title>A chromosome-level genome assembly of beet webworm, Loxostege sticticalis.</title>
        <authorList>
            <person name="Zhang Y."/>
        </authorList>
    </citation>
    <scope>NUCLEOTIDE SEQUENCE [LARGE SCALE GENOMIC DNA]</scope>
    <source>
        <strain evidence="3">AQ028</strain>
        <tissue evidence="3">Male pupae</tissue>
    </source>
</reference>
<sequence length="169" mass="18619">MITRSKSKAMSHVAQNITSSETHDIPSSQSRVAHDMPSSSHLLPPSPQDHAPVEPQVEAFSFGSRRAGDEDATSMRSAQAASVRSSLSVKARKAAAVAAFQRRRYEQQKQLAQQLAEVEQAELDAELERIDMEAEDVRSHRSRSSSLSVRQTEKWAGLYPYSTPGASRI</sequence>
<gene>
    <name evidence="3" type="ORF">ABMA28_007890</name>
</gene>
<evidence type="ECO:0000313" key="3">
    <source>
        <dbReference type="EMBL" id="KAL0819870.1"/>
    </source>
</evidence>
<proteinExistence type="predicted"/>
<dbReference type="Proteomes" id="UP001549921">
    <property type="component" value="Unassembled WGS sequence"/>
</dbReference>
<comment type="caution">
    <text evidence="3">The sequence shown here is derived from an EMBL/GenBank/DDBJ whole genome shotgun (WGS) entry which is preliminary data.</text>
</comment>
<feature type="compositionally biased region" description="Polar residues" evidence="2">
    <location>
        <begin position="13"/>
        <end position="31"/>
    </location>
</feature>
<feature type="region of interest" description="Disordered" evidence="2">
    <location>
        <begin position="1"/>
        <end position="77"/>
    </location>
</feature>
<dbReference type="EMBL" id="JBEDNZ010000020">
    <property type="protein sequence ID" value="KAL0819870.1"/>
    <property type="molecule type" value="Genomic_DNA"/>
</dbReference>
<evidence type="ECO:0000256" key="1">
    <source>
        <dbReference type="SAM" id="Coils"/>
    </source>
</evidence>
<evidence type="ECO:0000256" key="2">
    <source>
        <dbReference type="SAM" id="MobiDB-lite"/>
    </source>
</evidence>
<protein>
    <submittedName>
        <fullName evidence="3">Uncharacterized protein</fullName>
    </submittedName>
</protein>
<accession>A0ABD0SJ50</accession>
<dbReference type="AlphaFoldDB" id="A0ABD0SJ50"/>
<keyword evidence="1" id="KW-0175">Coiled coil</keyword>